<dbReference type="CDD" id="cd18578">
    <property type="entry name" value="ABC_6TM_Pgp_ABCB1_D2_like"/>
    <property type="match status" value="1"/>
</dbReference>
<keyword evidence="6" id="KW-0547">Nucleotide-binding</keyword>
<comment type="similarity">
    <text evidence="2">Belongs to the ABC transporter superfamily. ABCB family. Multidrug resistance exporter (TC 3.A.1.201) subfamily.</text>
</comment>
<feature type="compositionally biased region" description="Low complexity" evidence="12">
    <location>
        <begin position="26"/>
        <end position="40"/>
    </location>
</feature>
<dbReference type="InterPro" id="IPR036640">
    <property type="entry name" value="ABC1_TM_sf"/>
</dbReference>
<feature type="transmembrane region" description="Helical" evidence="13">
    <location>
        <begin position="946"/>
        <end position="970"/>
    </location>
</feature>
<feature type="transmembrane region" description="Helical" evidence="13">
    <location>
        <begin position="239"/>
        <end position="263"/>
    </location>
</feature>
<dbReference type="STRING" id="6573.A0A210R392"/>
<evidence type="ECO:0000256" key="7">
    <source>
        <dbReference type="ARBA" id="ARBA00022840"/>
    </source>
</evidence>
<name>A0A210R392_MIZYE</name>
<evidence type="ECO:0000259" key="14">
    <source>
        <dbReference type="PROSITE" id="PS50893"/>
    </source>
</evidence>
<dbReference type="SUPFAM" id="SSF52540">
    <property type="entry name" value="P-loop containing nucleoside triphosphate hydrolases"/>
    <property type="match status" value="2"/>
</dbReference>
<feature type="domain" description="ABC transporter" evidence="14">
    <location>
        <begin position="517"/>
        <end position="739"/>
    </location>
</feature>
<feature type="transmembrane region" description="Helical" evidence="13">
    <location>
        <begin position="834"/>
        <end position="854"/>
    </location>
</feature>
<proteinExistence type="inferred from homology"/>
<keyword evidence="5" id="KW-0677">Repeat</keyword>
<evidence type="ECO:0000313" key="16">
    <source>
        <dbReference type="EMBL" id="OWF55459.1"/>
    </source>
</evidence>
<evidence type="ECO:0000256" key="6">
    <source>
        <dbReference type="ARBA" id="ARBA00022741"/>
    </source>
</evidence>
<feature type="transmembrane region" description="Helical" evidence="13">
    <location>
        <begin position="812"/>
        <end position="828"/>
    </location>
</feature>
<reference evidence="16 17" key="1">
    <citation type="journal article" date="2017" name="Nat. Ecol. Evol.">
        <title>Scallop genome provides insights into evolution of bilaterian karyotype and development.</title>
        <authorList>
            <person name="Wang S."/>
            <person name="Zhang J."/>
            <person name="Jiao W."/>
            <person name="Li J."/>
            <person name="Xun X."/>
            <person name="Sun Y."/>
            <person name="Guo X."/>
            <person name="Huan P."/>
            <person name="Dong B."/>
            <person name="Zhang L."/>
            <person name="Hu X."/>
            <person name="Sun X."/>
            <person name="Wang J."/>
            <person name="Zhao C."/>
            <person name="Wang Y."/>
            <person name="Wang D."/>
            <person name="Huang X."/>
            <person name="Wang R."/>
            <person name="Lv J."/>
            <person name="Li Y."/>
            <person name="Zhang Z."/>
            <person name="Liu B."/>
            <person name="Lu W."/>
            <person name="Hui Y."/>
            <person name="Liang J."/>
            <person name="Zhou Z."/>
            <person name="Hou R."/>
            <person name="Li X."/>
            <person name="Liu Y."/>
            <person name="Li H."/>
            <person name="Ning X."/>
            <person name="Lin Y."/>
            <person name="Zhao L."/>
            <person name="Xing Q."/>
            <person name="Dou J."/>
            <person name="Li Y."/>
            <person name="Mao J."/>
            <person name="Guo H."/>
            <person name="Dou H."/>
            <person name="Li T."/>
            <person name="Mu C."/>
            <person name="Jiang W."/>
            <person name="Fu Q."/>
            <person name="Fu X."/>
            <person name="Miao Y."/>
            <person name="Liu J."/>
            <person name="Yu Q."/>
            <person name="Li R."/>
            <person name="Liao H."/>
            <person name="Li X."/>
            <person name="Kong Y."/>
            <person name="Jiang Z."/>
            <person name="Chourrout D."/>
            <person name="Li R."/>
            <person name="Bao Z."/>
        </authorList>
    </citation>
    <scope>NUCLEOTIDE SEQUENCE [LARGE SCALE GENOMIC DNA]</scope>
    <source>
        <strain evidence="16 17">PY_sf001</strain>
    </source>
</reference>
<feature type="domain" description="ABC transporter" evidence="14">
    <location>
        <begin position="1135"/>
        <end position="1373"/>
    </location>
</feature>
<dbReference type="InterPro" id="IPR017871">
    <property type="entry name" value="ABC_transporter-like_CS"/>
</dbReference>
<feature type="transmembrane region" description="Helical" evidence="13">
    <location>
        <begin position="139"/>
        <end position="162"/>
    </location>
</feature>
<comment type="subcellular location">
    <subcellularLocation>
        <location evidence="1">Membrane</location>
        <topology evidence="1">Multi-pass membrane protein</topology>
    </subcellularLocation>
</comment>
<keyword evidence="17" id="KW-1185">Reference proteome</keyword>
<dbReference type="FunFam" id="3.40.50.300:FF:000479">
    <property type="entry name" value="Multidrug resistance protein 1A"/>
    <property type="match status" value="1"/>
</dbReference>
<keyword evidence="8" id="KW-1278">Translocase</keyword>
<dbReference type="InterPro" id="IPR003593">
    <property type="entry name" value="AAA+_ATPase"/>
</dbReference>
<dbReference type="OrthoDB" id="6500128at2759"/>
<dbReference type="GO" id="GO:0015421">
    <property type="term" value="F:ABC-type oligopeptide transporter activity"/>
    <property type="evidence" value="ECO:0007669"/>
    <property type="project" value="TreeGrafter"/>
</dbReference>
<evidence type="ECO:0000256" key="5">
    <source>
        <dbReference type="ARBA" id="ARBA00022737"/>
    </source>
</evidence>
<dbReference type="GO" id="GO:0090374">
    <property type="term" value="P:oligopeptide export from mitochondrion"/>
    <property type="evidence" value="ECO:0007669"/>
    <property type="project" value="TreeGrafter"/>
</dbReference>
<keyword evidence="3" id="KW-0813">Transport</keyword>
<feature type="transmembrane region" description="Helical" evidence="13">
    <location>
        <begin position="423"/>
        <end position="441"/>
    </location>
</feature>
<evidence type="ECO:0000256" key="4">
    <source>
        <dbReference type="ARBA" id="ARBA00022692"/>
    </source>
</evidence>
<dbReference type="EMBL" id="NEDP02000657">
    <property type="protein sequence ID" value="OWF55459.1"/>
    <property type="molecule type" value="Genomic_DNA"/>
</dbReference>
<gene>
    <name evidence="16" type="ORF">KP79_PYT19509</name>
</gene>
<dbReference type="CDD" id="cd18577">
    <property type="entry name" value="ABC_6TM_Pgp_ABCB1_D1_like"/>
    <property type="match status" value="1"/>
</dbReference>
<comment type="caution">
    <text evidence="16">The sequence shown here is derived from an EMBL/GenBank/DDBJ whole genome shotgun (WGS) entry which is preliminary data.</text>
</comment>
<dbReference type="InterPro" id="IPR039421">
    <property type="entry name" value="Type_1_exporter"/>
</dbReference>
<dbReference type="InterPro" id="IPR011527">
    <property type="entry name" value="ABC1_TM_dom"/>
</dbReference>
<evidence type="ECO:0000256" key="11">
    <source>
        <dbReference type="ARBA" id="ARBA00023180"/>
    </source>
</evidence>
<evidence type="ECO:0000256" key="10">
    <source>
        <dbReference type="ARBA" id="ARBA00023136"/>
    </source>
</evidence>
<evidence type="ECO:0000313" key="17">
    <source>
        <dbReference type="Proteomes" id="UP000242188"/>
    </source>
</evidence>
<dbReference type="PANTHER" id="PTHR43394:SF18">
    <property type="entry name" value="ABC TRANSPORTER B FAMILY MEMBER 11-LIKE"/>
    <property type="match status" value="1"/>
</dbReference>
<dbReference type="CDD" id="cd03249">
    <property type="entry name" value="ABC_MTABC3_MDL1_MDL2"/>
    <property type="match status" value="1"/>
</dbReference>
<evidence type="ECO:0000256" key="8">
    <source>
        <dbReference type="ARBA" id="ARBA00022967"/>
    </source>
</evidence>
<dbReference type="Pfam" id="PF00005">
    <property type="entry name" value="ABC_tran"/>
    <property type="match status" value="2"/>
</dbReference>
<dbReference type="FunFam" id="3.40.50.300:FF:000604">
    <property type="entry name" value="ABC transporter B family member 28"/>
    <property type="match status" value="1"/>
</dbReference>
<organism evidence="16 17">
    <name type="scientific">Mizuhopecten yessoensis</name>
    <name type="common">Japanese scallop</name>
    <name type="synonym">Patinopecten yessoensis</name>
    <dbReference type="NCBI Taxonomy" id="6573"/>
    <lineage>
        <taxon>Eukaryota</taxon>
        <taxon>Metazoa</taxon>
        <taxon>Spiralia</taxon>
        <taxon>Lophotrochozoa</taxon>
        <taxon>Mollusca</taxon>
        <taxon>Bivalvia</taxon>
        <taxon>Autobranchia</taxon>
        <taxon>Pteriomorphia</taxon>
        <taxon>Pectinida</taxon>
        <taxon>Pectinoidea</taxon>
        <taxon>Pectinidae</taxon>
        <taxon>Mizuhopecten</taxon>
    </lineage>
</organism>
<dbReference type="GO" id="GO:0005524">
    <property type="term" value="F:ATP binding"/>
    <property type="evidence" value="ECO:0007669"/>
    <property type="project" value="UniProtKB-KW"/>
</dbReference>
<keyword evidence="4 13" id="KW-0812">Transmembrane</keyword>
<dbReference type="FunFam" id="1.20.1560.10:FF:000018">
    <property type="entry name" value="ATP-binding cassette subfamily B member 11"/>
    <property type="match status" value="1"/>
</dbReference>
<evidence type="ECO:0000256" key="1">
    <source>
        <dbReference type="ARBA" id="ARBA00004141"/>
    </source>
</evidence>
<feature type="transmembrane region" description="Helical" evidence="13">
    <location>
        <begin position="861"/>
        <end position="878"/>
    </location>
</feature>
<evidence type="ECO:0000256" key="12">
    <source>
        <dbReference type="SAM" id="MobiDB-lite"/>
    </source>
</evidence>
<dbReference type="PROSITE" id="PS50929">
    <property type="entry name" value="ABC_TM1F"/>
    <property type="match status" value="2"/>
</dbReference>
<sequence>MSEQQNEDKVSAYSEVDPQQPSDAILPSSTPRRLPPLSQSNTETPQTDHTPLFDDTASSTHRGRTLPAINHSSKAVAPLGADKEIVNGVVVKKSGLEGPVVEAGSAAGSDDEDKEKKEEPMNAVGFFETFRFSDCWDRLLMIIGSIGAMAHGAGMPAMIIVFGTMTDSFVDVGKYTAILEVIADFLTNVGLTQAACIANPSLLSPYITDIGTNYSTVDTSIIQKQIDTDFLEQMRTFSLYYVGIGCGVILLGYAQVTFWSLAAERQSHRIRKRFFRNVMRQDMTWFDTHDSGQLNTRLSDDINKIHSGIGDKLGTFLQFFSSFLTGITIGFVCGWKLTLVILSVCPIIMGAAFVFNKILTSVTGNQLQAYAQAGSVAEEVLSSVRTVVAFGGEKKACQKYSERLSEARNFGIKKALGNGISMGVVYFVIFCTYALAFWYGAKVSREEPDTYSIGKVLIVFFSVLIGAMSLGTGLPSLQDFTVARAAAYTIYQLIDLNPDIDSSSEQGKSPDHLEGNIEFEDIEFRYPARPEVKVLNKVDLEIKRGQTVALVGSSGCGKSTMVQLIQRFYDPEGGQVMIDGTNLKDLNVKWLRQHIGVVSQEPVLFATSIEENIRFGWDGATQDQIIAAAKMANAHDFIMELPEVHMVLKSLSYTEVKGKSLVLIARLTYRRPLIRLESQCQTLKSKARAGRTTVVVAHRLSTIKTADTIAGFKEGVIVEQGTHEQLMQKGGVYHQLVTLQTKKHDAEEDELIEEYTTPEKKPSKTLKTQKSVVDAKKLEALNVKSDTDVDKKDKDLPEPSFKRIMRLCAPEWYLVVIGCLASLMFGGVQPCFAIIFSSIITVSQACFAIIFSSIITVSQPCFAIIFSSIITVSSYMFGKSGENLTMRLRKMAFQAMLRQDMSYFDDQKNSTGALTTRLATEASEVHGAAGITIGKAIEALANIGTAIIIALIYGWKLTLVILAFIPLMAVSAGFRMKILTGVAGKNKLALEEAGKIATEAIENMRTVAGLSMEEKVFVLYINSLEQPYREAIRKCHLTGLAFSISQAMLYFAYAAAFYFGAYLIRENEMEFGDVFRVFSAVVFGGMALGQASSFAPDASKAKVAAAHIFALLDRVPSIDTESDAGSKPVNFTSKISFGNTKFCYPSRPNVQVLQGLNLEISSGETLALVGASGCGKSTTVQLIERFYDPEDGEVKLDSYNLKDLNVQWLRSQVGIVSQEPILFDSSIAENIAYGDNSRVVGMDEIISAARSANIHQFIDSLPNGYETNVGNKGTQLSGGQKQRVAIARALVRNPKILLLDEATSALDTESEKVVQEALDKAREGRTCIVIAHRLSTIRNADKICVIKHGQVAEQGRHGDLMSKQGLYYKLNTAQSRQK</sequence>
<feature type="domain" description="ABC transmembrane type-1" evidence="15">
    <location>
        <begin position="142"/>
        <end position="481"/>
    </location>
</feature>
<dbReference type="GO" id="GO:0016887">
    <property type="term" value="F:ATP hydrolysis activity"/>
    <property type="evidence" value="ECO:0007669"/>
    <property type="project" value="InterPro"/>
</dbReference>
<feature type="transmembrane region" description="Helical" evidence="13">
    <location>
        <begin position="453"/>
        <end position="474"/>
    </location>
</feature>
<dbReference type="PROSITE" id="PS00211">
    <property type="entry name" value="ABC_TRANSPORTER_1"/>
    <property type="match status" value="1"/>
</dbReference>
<evidence type="ECO:0000256" key="13">
    <source>
        <dbReference type="SAM" id="Phobius"/>
    </source>
</evidence>
<dbReference type="InterPro" id="IPR027417">
    <property type="entry name" value="P-loop_NTPase"/>
</dbReference>
<dbReference type="Gene3D" id="3.40.50.300">
    <property type="entry name" value="P-loop containing nucleotide triphosphate hydrolases"/>
    <property type="match status" value="2"/>
</dbReference>
<dbReference type="Gene3D" id="1.20.1560.10">
    <property type="entry name" value="ABC transporter type 1, transmembrane domain"/>
    <property type="match status" value="2"/>
</dbReference>
<evidence type="ECO:0000256" key="9">
    <source>
        <dbReference type="ARBA" id="ARBA00022989"/>
    </source>
</evidence>
<keyword evidence="10 13" id="KW-0472">Membrane</keyword>
<evidence type="ECO:0000256" key="3">
    <source>
        <dbReference type="ARBA" id="ARBA00022448"/>
    </source>
</evidence>
<dbReference type="SMART" id="SM00382">
    <property type="entry name" value="AAA"/>
    <property type="match status" value="2"/>
</dbReference>
<feature type="transmembrane region" description="Helical" evidence="13">
    <location>
        <begin position="313"/>
        <end position="331"/>
    </location>
</feature>
<feature type="transmembrane region" description="Helical" evidence="13">
    <location>
        <begin position="1037"/>
        <end position="1062"/>
    </location>
</feature>
<dbReference type="PROSITE" id="PS50893">
    <property type="entry name" value="ABC_TRANSPORTER_2"/>
    <property type="match status" value="2"/>
</dbReference>
<feature type="compositionally biased region" description="Basic and acidic residues" evidence="12">
    <location>
        <begin position="1"/>
        <end position="10"/>
    </location>
</feature>
<dbReference type="PANTHER" id="PTHR43394">
    <property type="entry name" value="ATP-DEPENDENT PERMEASE MDL1, MITOCHONDRIAL"/>
    <property type="match status" value="1"/>
</dbReference>
<dbReference type="GO" id="GO:0005743">
    <property type="term" value="C:mitochondrial inner membrane"/>
    <property type="evidence" value="ECO:0007669"/>
    <property type="project" value="TreeGrafter"/>
</dbReference>
<keyword evidence="11" id="KW-0325">Glycoprotein</keyword>
<keyword evidence="7" id="KW-0067">ATP-binding</keyword>
<dbReference type="Pfam" id="PF00664">
    <property type="entry name" value="ABC_membrane"/>
    <property type="match status" value="2"/>
</dbReference>
<protein>
    <submittedName>
        <fullName evidence="16">Multidrug resistance protein 1</fullName>
    </submittedName>
</protein>
<keyword evidence="9 13" id="KW-1133">Transmembrane helix</keyword>
<dbReference type="SUPFAM" id="SSF90123">
    <property type="entry name" value="ABC transporter transmembrane region"/>
    <property type="match status" value="2"/>
</dbReference>
<evidence type="ECO:0000256" key="2">
    <source>
        <dbReference type="ARBA" id="ARBA00007577"/>
    </source>
</evidence>
<dbReference type="Proteomes" id="UP000242188">
    <property type="component" value="Unassembled WGS sequence"/>
</dbReference>
<feature type="transmembrane region" description="Helical" evidence="13">
    <location>
        <begin position="337"/>
        <end position="355"/>
    </location>
</feature>
<evidence type="ECO:0000259" key="15">
    <source>
        <dbReference type="PROSITE" id="PS50929"/>
    </source>
</evidence>
<dbReference type="InterPro" id="IPR003439">
    <property type="entry name" value="ABC_transporter-like_ATP-bd"/>
</dbReference>
<feature type="region of interest" description="Disordered" evidence="12">
    <location>
        <begin position="1"/>
        <end position="71"/>
    </location>
</feature>
<dbReference type="FunFam" id="1.20.1560.10:FF:000009">
    <property type="entry name" value="ABC transporter B family member 1"/>
    <property type="match status" value="1"/>
</dbReference>
<feature type="domain" description="ABC transmembrane type-1" evidence="15">
    <location>
        <begin position="816"/>
        <end position="1100"/>
    </location>
</feature>
<accession>A0A210R392</accession>